<dbReference type="Pfam" id="PF21166">
    <property type="entry name" value="LSM12_LSM"/>
    <property type="match status" value="1"/>
</dbReference>
<dbReference type="EMBL" id="HG994591">
    <property type="protein sequence ID" value="CAF2817153.1"/>
    <property type="molecule type" value="Genomic_DNA"/>
</dbReference>
<dbReference type="AlphaFoldDB" id="A0A7R8CH91"/>
<dbReference type="PANTHER" id="PTHR13542">
    <property type="entry name" value="LSM12 HOMOLOG"/>
    <property type="match status" value="1"/>
</dbReference>
<evidence type="ECO:0000259" key="1">
    <source>
        <dbReference type="PROSITE" id="PS52001"/>
    </source>
</evidence>
<gene>
    <name evidence="2" type="ORF">LSAA_3478</name>
</gene>
<dbReference type="OrthoDB" id="1057137at2759"/>
<dbReference type="SMART" id="SM00995">
    <property type="entry name" value="AD"/>
    <property type="match status" value="1"/>
</dbReference>
<dbReference type="InterPro" id="IPR019181">
    <property type="entry name" value="LSM12_ABD"/>
</dbReference>
<evidence type="ECO:0000313" key="3">
    <source>
        <dbReference type="Proteomes" id="UP000675881"/>
    </source>
</evidence>
<dbReference type="InterPro" id="IPR047574">
    <property type="entry name" value="AD"/>
</dbReference>
<reference evidence="2" key="1">
    <citation type="submission" date="2021-02" db="EMBL/GenBank/DDBJ databases">
        <authorList>
            <person name="Bekaert M."/>
        </authorList>
    </citation>
    <scope>NUCLEOTIDE SEQUENCE</scope>
    <source>
        <strain evidence="2">IoA-00</strain>
    </source>
</reference>
<protein>
    <submittedName>
        <fullName evidence="2">LSM12</fullName>
    </submittedName>
</protein>
<organism evidence="2 3">
    <name type="scientific">Lepeophtheirus salmonis</name>
    <name type="common">Salmon louse</name>
    <name type="synonym">Caligus salmonis</name>
    <dbReference type="NCBI Taxonomy" id="72036"/>
    <lineage>
        <taxon>Eukaryota</taxon>
        <taxon>Metazoa</taxon>
        <taxon>Ecdysozoa</taxon>
        <taxon>Arthropoda</taxon>
        <taxon>Crustacea</taxon>
        <taxon>Multicrustacea</taxon>
        <taxon>Hexanauplia</taxon>
        <taxon>Copepoda</taxon>
        <taxon>Siphonostomatoida</taxon>
        <taxon>Caligidae</taxon>
        <taxon>Lepeophtheirus</taxon>
    </lineage>
</organism>
<dbReference type="InterPro" id="IPR048478">
    <property type="entry name" value="LSM12_LSM"/>
</dbReference>
<keyword evidence="3" id="KW-1185">Reference proteome</keyword>
<evidence type="ECO:0000313" key="2">
    <source>
        <dbReference type="EMBL" id="CAF2817153.1"/>
    </source>
</evidence>
<dbReference type="InterPro" id="IPR039683">
    <property type="entry name" value="Lsm12-like"/>
</dbReference>
<dbReference type="PROSITE" id="PS52001">
    <property type="entry name" value="AD"/>
    <property type="match status" value="1"/>
</dbReference>
<accession>A0A7R8CH91</accession>
<dbReference type="Proteomes" id="UP000675881">
    <property type="component" value="Chromosome 12"/>
</dbReference>
<feature type="domain" description="AD" evidence="1">
    <location>
        <begin position="102"/>
        <end position="209"/>
    </location>
</feature>
<sequence length="353" mass="39413">MCSRLGSSVSSAPISGLTKENLFNVGSFVSLQLRNSCSPLKGEVLAHDPATRFLILKIPSIKGHSQSDIHMINLSLVMDFHILTDPTNSSNGSAKDYLPPLPNLNVQKLENRLKDSVEKKKRLIMGYKDGVSIEGQTLFRAICKTLDEVVWEGTKNMKAFNHVKKILLITANFVNHSDELFSSINCLSTSCISIQWIGAASRSCPSELSGLSKKENIGTYCLHFTKQVVNSASSSRMYLAFFQQYSSCVLRTNPSNVGNSQKWRATVYPVGLQYEIEYVKVPGDVRKKYKFNNSLVVQQFQIMLSFLSQKHLDAAYKVLENLSAAQLSHCQARREIFVYTVNLLQQGSKLPVC</sequence>
<proteinExistence type="predicted"/>
<name>A0A7R8CH91_LEPSM</name>
<dbReference type="Pfam" id="PF09793">
    <property type="entry name" value="AD"/>
    <property type="match status" value="1"/>
</dbReference>